<reference evidence="4 5" key="1">
    <citation type="journal article" date="2018" name="Proc. Natl. Acad. Sci. U.S.A.">
        <title>Draft genome sequence of Camellia sinensis var. sinensis provides insights into the evolution of the tea genome and tea quality.</title>
        <authorList>
            <person name="Wei C."/>
            <person name="Yang H."/>
            <person name="Wang S."/>
            <person name="Zhao J."/>
            <person name="Liu C."/>
            <person name="Gao L."/>
            <person name="Xia E."/>
            <person name="Lu Y."/>
            <person name="Tai Y."/>
            <person name="She G."/>
            <person name="Sun J."/>
            <person name="Cao H."/>
            <person name="Tong W."/>
            <person name="Gao Q."/>
            <person name="Li Y."/>
            <person name="Deng W."/>
            <person name="Jiang X."/>
            <person name="Wang W."/>
            <person name="Chen Q."/>
            <person name="Zhang S."/>
            <person name="Li H."/>
            <person name="Wu J."/>
            <person name="Wang P."/>
            <person name="Li P."/>
            <person name="Shi C."/>
            <person name="Zheng F."/>
            <person name="Jian J."/>
            <person name="Huang B."/>
            <person name="Shan D."/>
            <person name="Shi M."/>
            <person name="Fang C."/>
            <person name="Yue Y."/>
            <person name="Li F."/>
            <person name="Li D."/>
            <person name="Wei S."/>
            <person name="Han B."/>
            <person name="Jiang C."/>
            <person name="Yin Y."/>
            <person name="Xia T."/>
            <person name="Zhang Z."/>
            <person name="Bennetzen J.L."/>
            <person name="Zhao S."/>
            <person name="Wan X."/>
        </authorList>
    </citation>
    <scope>NUCLEOTIDE SEQUENCE [LARGE SCALE GENOMIC DNA]</scope>
    <source>
        <strain evidence="5">cv. Shuchazao</strain>
        <tissue evidence="4">Leaf</tissue>
    </source>
</reference>
<dbReference type="SMART" id="SM00554">
    <property type="entry name" value="FAS1"/>
    <property type="match status" value="2"/>
</dbReference>
<protein>
    <recommendedName>
        <fullName evidence="3">FAS1 domain-containing protein</fullName>
    </recommendedName>
</protein>
<evidence type="ECO:0000259" key="3">
    <source>
        <dbReference type="SMART" id="SM00554"/>
    </source>
</evidence>
<comment type="caution">
    <text evidence="4">The sequence shown here is derived from an EMBL/GenBank/DDBJ whole genome shotgun (WGS) entry which is preliminary data.</text>
</comment>
<dbReference type="PANTHER" id="PTHR33985">
    <property type="entry name" value="OS02G0491300 PROTEIN-RELATED"/>
    <property type="match status" value="1"/>
</dbReference>
<feature type="domain" description="FAS1" evidence="3">
    <location>
        <begin position="257"/>
        <end position="355"/>
    </location>
</feature>
<gene>
    <name evidence="4" type="ORF">TEA_009338</name>
</gene>
<evidence type="ECO:0000313" key="4">
    <source>
        <dbReference type="EMBL" id="THF94741.1"/>
    </source>
</evidence>
<dbReference type="InterPro" id="IPR036378">
    <property type="entry name" value="FAS1_dom_sf"/>
</dbReference>
<proteinExistence type="inferred from homology"/>
<sequence length="402" mass="43589">MATTTALLLQVFVLVSIFLSTSITTAAGGGAFATTPLQEPSSPPPPLFQEPFHASTSQPLIHEHAYPSSLIGPILANLGFHGFSAAAPSIFNTTTWSGPTTIFAPSDSSLLSCRSCSVPLLLHEHTVPGLFPLHYLRTLAFGSKIETLSPGRCITITLSNSSEVYVGGVKITRPDLYNDGLVTVHGLQGFMSHLSPYSCEVERMTSLSFPHTPPASPFLMRMMLKDTMLRLTISGYGVVALALRVKYPDLLNLHSMTVFALDDVAIFSGAGFDYVTHFRFHVVPNRLLMATDLESYLTGTLLPTMEQEQKLVVTTDGRTGGPNAPIGINYVRIKSPDLMYNLKIVVHGIYMPFPHIHQTVEGDLSQVAQSGWKAEGKSNIPEIVAPTPVIESMIEMDDPHGL</sequence>
<keyword evidence="5" id="KW-1185">Reference proteome</keyword>
<comment type="similarity">
    <text evidence="1">Belongs to the fasciclin-like AGP family.</text>
</comment>
<dbReference type="PANTHER" id="PTHR33985:SF2">
    <property type="entry name" value="EXPRESSED PROTEIN"/>
    <property type="match status" value="1"/>
</dbReference>
<dbReference type="InterPro" id="IPR052806">
    <property type="entry name" value="Fasciclin-like_AGP"/>
</dbReference>
<evidence type="ECO:0000256" key="2">
    <source>
        <dbReference type="SAM" id="SignalP"/>
    </source>
</evidence>
<dbReference type="InterPro" id="IPR000782">
    <property type="entry name" value="FAS1_domain"/>
</dbReference>
<evidence type="ECO:0000256" key="1">
    <source>
        <dbReference type="ARBA" id="ARBA00007843"/>
    </source>
</evidence>
<name>A0A4S4CXZ6_CAMSN</name>
<evidence type="ECO:0000313" key="5">
    <source>
        <dbReference type="Proteomes" id="UP000306102"/>
    </source>
</evidence>
<keyword evidence="2" id="KW-0732">Signal</keyword>
<dbReference type="AlphaFoldDB" id="A0A4S4CXZ6"/>
<dbReference type="Proteomes" id="UP000306102">
    <property type="component" value="Unassembled WGS sequence"/>
</dbReference>
<feature type="chain" id="PRO_5020486395" description="FAS1 domain-containing protein" evidence="2">
    <location>
        <begin position="27"/>
        <end position="402"/>
    </location>
</feature>
<accession>A0A4S4CXZ6</accession>
<feature type="domain" description="FAS1" evidence="3">
    <location>
        <begin position="101"/>
        <end position="194"/>
    </location>
</feature>
<feature type="signal peptide" evidence="2">
    <location>
        <begin position="1"/>
        <end position="26"/>
    </location>
</feature>
<dbReference type="SUPFAM" id="SSF82153">
    <property type="entry name" value="FAS1 domain"/>
    <property type="match status" value="2"/>
</dbReference>
<dbReference type="EMBL" id="SDRB02013527">
    <property type="protein sequence ID" value="THF94741.1"/>
    <property type="molecule type" value="Genomic_DNA"/>
</dbReference>
<organism evidence="4 5">
    <name type="scientific">Camellia sinensis var. sinensis</name>
    <name type="common">China tea</name>
    <dbReference type="NCBI Taxonomy" id="542762"/>
    <lineage>
        <taxon>Eukaryota</taxon>
        <taxon>Viridiplantae</taxon>
        <taxon>Streptophyta</taxon>
        <taxon>Embryophyta</taxon>
        <taxon>Tracheophyta</taxon>
        <taxon>Spermatophyta</taxon>
        <taxon>Magnoliopsida</taxon>
        <taxon>eudicotyledons</taxon>
        <taxon>Gunneridae</taxon>
        <taxon>Pentapetalae</taxon>
        <taxon>asterids</taxon>
        <taxon>Ericales</taxon>
        <taxon>Theaceae</taxon>
        <taxon>Camellia</taxon>
    </lineage>
</organism>